<sequence length="98" mass="10149">MSGQPIIFDFTVSIGGMTAPIARVTLDSAGEQGSDLLGLHLAEGIPDFVRSMSSAVADQIGKVLLMDAKTDAGFLPSIELADYLPEGVTIDANPEAKA</sequence>
<dbReference type="AlphaFoldDB" id="A0A3D8U0G0"/>
<dbReference type="EMBL" id="NJNR01000013">
    <property type="protein sequence ID" value="RDX09690.1"/>
    <property type="molecule type" value="Genomic_DNA"/>
</dbReference>
<protein>
    <submittedName>
        <fullName evidence="1">Uncharacterized protein</fullName>
    </submittedName>
</protein>
<gene>
    <name evidence="1" type="ORF">CE169_03495</name>
</gene>
<name>A0A3D8U0G0_BIFLN</name>
<organism evidence="1 2">
    <name type="scientific">Bifidobacterium longum</name>
    <dbReference type="NCBI Taxonomy" id="216816"/>
    <lineage>
        <taxon>Bacteria</taxon>
        <taxon>Bacillati</taxon>
        <taxon>Actinomycetota</taxon>
        <taxon>Actinomycetes</taxon>
        <taxon>Bifidobacteriales</taxon>
        <taxon>Bifidobacteriaceae</taxon>
        <taxon>Bifidobacterium</taxon>
    </lineage>
</organism>
<comment type="caution">
    <text evidence="1">The sequence shown here is derived from an EMBL/GenBank/DDBJ whole genome shotgun (WGS) entry which is preliminary data.</text>
</comment>
<reference evidence="1 2" key="1">
    <citation type="journal article" date="2017" name="Anaerobe">
        <title>Quantification, isolation and characterization of Bifidobacterium from the vaginal microbiomes of reproductive aged women.</title>
        <authorList>
            <person name="Freitas A.C."/>
            <person name="Hill J.E."/>
        </authorList>
    </citation>
    <scope>NUCLEOTIDE SEQUENCE [LARGE SCALE GENOMIC DNA]</scope>
    <source>
        <strain evidence="1 2">N6D05</strain>
    </source>
</reference>
<dbReference type="Proteomes" id="UP000257074">
    <property type="component" value="Unassembled WGS sequence"/>
</dbReference>
<dbReference type="RefSeq" id="WP_115769032.1">
    <property type="nucleotide sequence ID" value="NZ_JADNIF010000010.1"/>
</dbReference>
<accession>A0A3D8U0G0</accession>
<evidence type="ECO:0000313" key="1">
    <source>
        <dbReference type="EMBL" id="RDX09690.1"/>
    </source>
</evidence>
<proteinExistence type="predicted"/>
<evidence type="ECO:0000313" key="2">
    <source>
        <dbReference type="Proteomes" id="UP000257074"/>
    </source>
</evidence>